<organism evidence="17 18">
    <name type="scientific">Trichodelitschia bisporula</name>
    <dbReference type="NCBI Taxonomy" id="703511"/>
    <lineage>
        <taxon>Eukaryota</taxon>
        <taxon>Fungi</taxon>
        <taxon>Dikarya</taxon>
        <taxon>Ascomycota</taxon>
        <taxon>Pezizomycotina</taxon>
        <taxon>Dothideomycetes</taxon>
        <taxon>Dothideomycetes incertae sedis</taxon>
        <taxon>Phaeotrichales</taxon>
        <taxon>Phaeotrichaceae</taxon>
        <taxon>Trichodelitschia</taxon>
    </lineage>
</organism>
<evidence type="ECO:0000256" key="6">
    <source>
        <dbReference type="ARBA" id="ARBA00023001"/>
    </source>
</evidence>
<sequence>LTPFTAAHGSLKAIEVAGKQYLAWQINADPYVKPPPLRYARRVLNEGPVKDFTGKGITCGDAGNEAAGGTIALIWDQWGSSHSGPVMNYMAKCTPSCANFKGDTGRPWFKIEQSGYDKSKNPPWGSDQLARQGASWTVTIPPSIAPGEYLLRHEILGLHVAGKRNGAQFYPTCVQLKVSGSGTATPSGVALPGAYNPDDKNGILVELWRVNAGQVEYVAPGGPVWN</sequence>
<evidence type="ECO:0000256" key="1">
    <source>
        <dbReference type="ARBA" id="ARBA00001973"/>
    </source>
</evidence>
<dbReference type="GO" id="GO:0046872">
    <property type="term" value="F:metal ion binding"/>
    <property type="evidence" value="ECO:0007669"/>
    <property type="project" value="UniProtKB-KW"/>
</dbReference>
<protein>
    <recommendedName>
        <fullName evidence="15">lytic cellulose monooxygenase (C4-dehydrogenating)</fullName>
        <ecNumber evidence="15">1.14.99.56</ecNumber>
    </recommendedName>
</protein>
<comment type="catalytic activity">
    <reaction evidence="14">
        <text>[(1-&gt;4)-beta-D-glucosyl]n+m + reduced acceptor + O2 = 4-dehydro-beta-D-glucosyl-[(1-&gt;4)-beta-D-glucosyl]n-1 + [(1-&gt;4)-beta-D-glucosyl]m + acceptor + H2O.</text>
        <dbReference type="EC" id="1.14.99.56"/>
    </reaction>
</comment>
<evidence type="ECO:0000256" key="10">
    <source>
        <dbReference type="ARBA" id="ARBA00023157"/>
    </source>
</evidence>
<evidence type="ECO:0000256" key="11">
    <source>
        <dbReference type="ARBA" id="ARBA00023277"/>
    </source>
</evidence>
<evidence type="ECO:0000256" key="8">
    <source>
        <dbReference type="ARBA" id="ARBA00023008"/>
    </source>
</evidence>
<evidence type="ECO:0000256" key="9">
    <source>
        <dbReference type="ARBA" id="ARBA00023033"/>
    </source>
</evidence>
<evidence type="ECO:0000256" key="3">
    <source>
        <dbReference type="ARBA" id="ARBA00022525"/>
    </source>
</evidence>
<keyword evidence="10" id="KW-1015">Disulfide bond</keyword>
<dbReference type="OrthoDB" id="4849160at2759"/>
<evidence type="ECO:0000256" key="4">
    <source>
        <dbReference type="ARBA" id="ARBA00022723"/>
    </source>
</evidence>
<evidence type="ECO:0000313" key="18">
    <source>
        <dbReference type="Proteomes" id="UP000799640"/>
    </source>
</evidence>
<evidence type="ECO:0000313" key="17">
    <source>
        <dbReference type="EMBL" id="KAF2400494.1"/>
    </source>
</evidence>
<comment type="subcellular location">
    <subcellularLocation>
        <location evidence="2">Secreted</location>
    </subcellularLocation>
</comment>
<comment type="similarity">
    <text evidence="13">Belongs to the polysaccharide monooxygenase AA9 family.</text>
</comment>
<accession>A0A6G1HX29</accession>
<evidence type="ECO:0000256" key="2">
    <source>
        <dbReference type="ARBA" id="ARBA00004613"/>
    </source>
</evidence>
<dbReference type="PANTHER" id="PTHR33353:SF10">
    <property type="entry name" value="ENDO-BETA-1,4-GLUCANASE D"/>
    <property type="match status" value="1"/>
</dbReference>
<evidence type="ECO:0000256" key="15">
    <source>
        <dbReference type="ARBA" id="ARBA00047174"/>
    </source>
</evidence>
<dbReference type="Proteomes" id="UP000799640">
    <property type="component" value="Unassembled WGS sequence"/>
</dbReference>
<dbReference type="EMBL" id="ML996695">
    <property type="protein sequence ID" value="KAF2400494.1"/>
    <property type="molecule type" value="Genomic_DNA"/>
</dbReference>
<keyword evidence="6" id="KW-0136">Cellulose degradation</keyword>
<name>A0A6G1HX29_9PEZI</name>
<keyword evidence="7" id="KW-0560">Oxidoreductase</keyword>
<keyword evidence="18" id="KW-1185">Reference proteome</keyword>
<keyword evidence="4" id="KW-0479">Metal-binding</keyword>
<dbReference type="Pfam" id="PF03443">
    <property type="entry name" value="AA9"/>
    <property type="match status" value="1"/>
</dbReference>
<feature type="non-terminal residue" evidence="17">
    <location>
        <position position="226"/>
    </location>
</feature>
<evidence type="ECO:0000256" key="14">
    <source>
        <dbReference type="ARBA" id="ARBA00045077"/>
    </source>
</evidence>
<dbReference type="CDD" id="cd21175">
    <property type="entry name" value="LPMO_AA9"/>
    <property type="match status" value="1"/>
</dbReference>
<dbReference type="InterPro" id="IPR049892">
    <property type="entry name" value="AA9"/>
</dbReference>
<keyword evidence="12" id="KW-0624">Polysaccharide degradation</keyword>
<reference evidence="17" key="1">
    <citation type="journal article" date="2020" name="Stud. Mycol.">
        <title>101 Dothideomycetes genomes: a test case for predicting lifestyles and emergence of pathogens.</title>
        <authorList>
            <person name="Haridas S."/>
            <person name="Albert R."/>
            <person name="Binder M."/>
            <person name="Bloem J."/>
            <person name="Labutti K."/>
            <person name="Salamov A."/>
            <person name="Andreopoulos B."/>
            <person name="Baker S."/>
            <person name="Barry K."/>
            <person name="Bills G."/>
            <person name="Bluhm B."/>
            <person name="Cannon C."/>
            <person name="Castanera R."/>
            <person name="Culley D."/>
            <person name="Daum C."/>
            <person name="Ezra D."/>
            <person name="Gonzalez J."/>
            <person name="Henrissat B."/>
            <person name="Kuo A."/>
            <person name="Liang C."/>
            <person name="Lipzen A."/>
            <person name="Lutzoni F."/>
            <person name="Magnuson J."/>
            <person name="Mondo S."/>
            <person name="Nolan M."/>
            <person name="Ohm R."/>
            <person name="Pangilinan J."/>
            <person name="Park H.-J."/>
            <person name="Ramirez L."/>
            <person name="Alfaro M."/>
            <person name="Sun H."/>
            <person name="Tritt A."/>
            <person name="Yoshinaga Y."/>
            <person name="Zwiers L.-H."/>
            <person name="Turgeon B."/>
            <person name="Goodwin S."/>
            <person name="Spatafora J."/>
            <person name="Crous P."/>
            <person name="Grigoriev I."/>
        </authorList>
    </citation>
    <scope>NUCLEOTIDE SEQUENCE</scope>
    <source>
        <strain evidence="17">CBS 262.69</strain>
    </source>
</reference>
<keyword evidence="3" id="KW-0964">Secreted</keyword>
<keyword evidence="17" id="KW-0378">Hydrolase</keyword>
<keyword evidence="9" id="KW-0503">Monooxygenase</keyword>
<evidence type="ECO:0000256" key="5">
    <source>
        <dbReference type="ARBA" id="ARBA00022729"/>
    </source>
</evidence>
<evidence type="ECO:0000256" key="13">
    <source>
        <dbReference type="ARBA" id="ARBA00044502"/>
    </source>
</evidence>
<gene>
    <name evidence="17" type="ORF">EJ06DRAFT_449840</name>
</gene>
<dbReference type="AlphaFoldDB" id="A0A6G1HX29"/>
<dbReference type="InterPro" id="IPR005103">
    <property type="entry name" value="AA9_LPMO"/>
</dbReference>
<keyword evidence="5" id="KW-0732">Signal</keyword>
<feature type="domain" description="Auxiliary Activity family 9 catalytic" evidence="16">
    <location>
        <begin position="8"/>
        <end position="209"/>
    </location>
</feature>
<evidence type="ECO:0000256" key="7">
    <source>
        <dbReference type="ARBA" id="ARBA00023002"/>
    </source>
</evidence>
<dbReference type="GO" id="GO:0004497">
    <property type="term" value="F:monooxygenase activity"/>
    <property type="evidence" value="ECO:0007669"/>
    <property type="project" value="UniProtKB-KW"/>
</dbReference>
<dbReference type="GO" id="GO:0030245">
    <property type="term" value="P:cellulose catabolic process"/>
    <property type="evidence" value="ECO:0007669"/>
    <property type="project" value="UniProtKB-KW"/>
</dbReference>
<proteinExistence type="inferred from homology"/>
<comment type="cofactor">
    <cofactor evidence="1">
        <name>Cu(2+)</name>
        <dbReference type="ChEBI" id="CHEBI:29036"/>
    </cofactor>
</comment>
<feature type="non-terminal residue" evidence="17">
    <location>
        <position position="1"/>
    </location>
</feature>
<dbReference type="GO" id="GO:0005576">
    <property type="term" value="C:extracellular region"/>
    <property type="evidence" value="ECO:0007669"/>
    <property type="project" value="UniProtKB-SubCell"/>
</dbReference>
<dbReference type="Gene3D" id="2.70.50.70">
    <property type="match status" value="1"/>
</dbReference>
<dbReference type="EC" id="1.14.99.56" evidence="15"/>
<keyword evidence="8" id="KW-0186">Copper</keyword>
<evidence type="ECO:0000259" key="16">
    <source>
        <dbReference type="Pfam" id="PF03443"/>
    </source>
</evidence>
<dbReference type="PANTHER" id="PTHR33353">
    <property type="entry name" value="PUTATIVE (AFU_ORTHOLOGUE AFUA_1G12560)-RELATED"/>
    <property type="match status" value="1"/>
</dbReference>
<evidence type="ECO:0000256" key="12">
    <source>
        <dbReference type="ARBA" id="ARBA00023326"/>
    </source>
</evidence>
<dbReference type="GO" id="GO:0016787">
    <property type="term" value="F:hydrolase activity"/>
    <property type="evidence" value="ECO:0007669"/>
    <property type="project" value="UniProtKB-KW"/>
</dbReference>
<keyword evidence="11" id="KW-0119">Carbohydrate metabolism</keyword>